<feature type="repeat" description="TPR" evidence="3">
    <location>
        <begin position="41"/>
        <end position="74"/>
    </location>
</feature>
<dbReference type="InterPro" id="IPR050498">
    <property type="entry name" value="Ycf3"/>
</dbReference>
<dbReference type="InterPro" id="IPR011990">
    <property type="entry name" value="TPR-like_helical_dom_sf"/>
</dbReference>
<feature type="repeat" description="TPR" evidence="3">
    <location>
        <begin position="109"/>
        <end position="142"/>
    </location>
</feature>
<keyword evidence="5" id="KW-1185">Reference proteome</keyword>
<feature type="repeat" description="TPR" evidence="3">
    <location>
        <begin position="224"/>
        <end position="257"/>
    </location>
</feature>
<accession>A0ABV3ZD20</accession>
<dbReference type="PANTHER" id="PTHR44858:SF1">
    <property type="entry name" value="UDP-N-ACETYLGLUCOSAMINE--PEPTIDE N-ACETYLGLUCOSAMINYLTRANSFERASE SPINDLY-RELATED"/>
    <property type="match status" value="1"/>
</dbReference>
<evidence type="ECO:0000313" key="4">
    <source>
        <dbReference type="EMBL" id="MEX6687771.1"/>
    </source>
</evidence>
<dbReference type="SUPFAM" id="SSF48452">
    <property type="entry name" value="TPR-like"/>
    <property type="match status" value="3"/>
</dbReference>
<reference evidence="4 5" key="1">
    <citation type="submission" date="2023-07" db="EMBL/GenBank/DDBJ databases">
        <authorList>
            <person name="Lian W.-H."/>
        </authorList>
    </citation>
    <scope>NUCLEOTIDE SEQUENCE [LARGE SCALE GENOMIC DNA]</scope>
    <source>
        <strain evidence="4 5">SYSU DXS3180</strain>
    </source>
</reference>
<evidence type="ECO:0000256" key="2">
    <source>
        <dbReference type="ARBA" id="ARBA00022803"/>
    </source>
</evidence>
<gene>
    <name evidence="4" type="ORF">QTN47_09720</name>
</gene>
<feature type="repeat" description="TPR" evidence="3">
    <location>
        <begin position="75"/>
        <end position="108"/>
    </location>
</feature>
<dbReference type="Proteomes" id="UP001560573">
    <property type="component" value="Unassembled WGS sequence"/>
</dbReference>
<dbReference type="PROSITE" id="PS50005">
    <property type="entry name" value="TPR"/>
    <property type="match status" value="5"/>
</dbReference>
<dbReference type="Pfam" id="PF14559">
    <property type="entry name" value="TPR_19"/>
    <property type="match status" value="1"/>
</dbReference>
<evidence type="ECO:0000313" key="5">
    <source>
        <dbReference type="Proteomes" id="UP001560573"/>
    </source>
</evidence>
<dbReference type="Pfam" id="PF13424">
    <property type="entry name" value="TPR_12"/>
    <property type="match status" value="1"/>
</dbReference>
<feature type="repeat" description="TPR" evidence="3">
    <location>
        <begin position="143"/>
        <end position="176"/>
    </location>
</feature>
<organism evidence="4 5">
    <name type="scientific">Danxiaibacter flavus</name>
    <dbReference type="NCBI Taxonomy" id="3049108"/>
    <lineage>
        <taxon>Bacteria</taxon>
        <taxon>Pseudomonadati</taxon>
        <taxon>Bacteroidota</taxon>
        <taxon>Chitinophagia</taxon>
        <taxon>Chitinophagales</taxon>
        <taxon>Chitinophagaceae</taxon>
        <taxon>Danxiaibacter</taxon>
    </lineage>
</organism>
<dbReference type="PANTHER" id="PTHR44858">
    <property type="entry name" value="TETRATRICOPEPTIDE REPEAT PROTEIN 6"/>
    <property type="match status" value="1"/>
</dbReference>
<sequence>MKIYLTIVLAILCHLGFSQVAKKDSVLLAMEEAIKTNPQKADLYIERANMKRSAGDNAGAATDYFKAIELEPNNSKAYVEYARLNISQNNMQAAVFALNKAIEVNPQNPQPYVELSKLNFRQRQINDALNNASKAIELDANNFEAYMARGDVYSMMNKNTEALTDYNKAISLGKSKLANDSAMAAGVYFNMAQCKMRLTKPAEALPFINKAIELGSNSKDINTAALYNMRGNIYQDQRKFQQAINDFNKSINLNPNYPYAYLSRAIAKVNMAENQNAKAYSPKTGGPAAFINLSPQNNLIANKEHSSTIASALKDCDKAIEMDPNMASAYYIRGQIKQTLKQNDFCEDLLKAQSLGIEVQKDLLKKCAEAK</sequence>
<protein>
    <submittedName>
        <fullName evidence="4">Tetratricopeptide repeat protein</fullName>
    </submittedName>
</protein>
<dbReference type="RefSeq" id="WP_369329174.1">
    <property type="nucleotide sequence ID" value="NZ_JAULBC010000002.1"/>
</dbReference>
<dbReference type="InterPro" id="IPR019734">
    <property type="entry name" value="TPR_rpt"/>
</dbReference>
<keyword evidence="1" id="KW-0677">Repeat</keyword>
<keyword evidence="2 3" id="KW-0802">TPR repeat</keyword>
<proteinExistence type="predicted"/>
<dbReference type="EMBL" id="JAULBC010000002">
    <property type="protein sequence ID" value="MEX6687771.1"/>
    <property type="molecule type" value="Genomic_DNA"/>
</dbReference>
<name>A0ABV3ZD20_9BACT</name>
<dbReference type="Gene3D" id="1.25.40.10">
    <property type="entry name" value="Tetratricopeptide repeat domain"/>
    <property type="match status" value="3"/>
</dbReference>
<comment type="caution">
    <text evidence="4">The sequence shown here is derived from an EMBL/GenBank/DDBJ whole genome shotgun (WGS) entry which is preliminary data.</text>
</comment>
<dbReference type="SMART" id="SM00028">
    <property type="entry name" value="TPR"/>
    <property type="match status" value="7"/>
</dbReference>
<dbReference type="Pfam" id="PF13181">
    <property type="entry name" value="TPR_8"/>
    <property type="match status" value="1"/>
</dbReference>
<evidence type="ECO:0000256" key="1">
    <source>
        <dbReference type="ARBA" id="ARBA00022737"/>
    </source>
</evidence>
<evidence type="ECO:0000256" key="3">
    <source>
        <dbReference type="PROSITE-ProRule" id="PRU00339"/>
    </source>
</evidence>
<dbReference type="PROSITE" id="PS50293">
    <property type="entry name" value="TPR_REGION"/>
    <property type="match status" value="1"/>
</dbReference>